<comment type="caution">
    <text evidence="1">The sequence shown here is derived from an EMBL/GenBank/DDBJ whole genome shotgun (WGS) entry which is preliminary data.</text>
</comment>
<evidence type="ECO:0000313" key="2">
    <source>
        <dbReference type="Proteomes" id="UP000322294"/>
    </source>
</evidence>
<dbReference type="AlphaFoldDB" id="A0A5S5AXD8"/>
<dbReference type="GO" id="GO:0005524">
    <property type="term" value="F:ATP binding"/>
    <property type="evidence" value="ECO:0007669"/>
    <property type="project" value="UniProtKB-KW"/>
</dbReference>
<sequence>MIEIYDYKAISDPEIICKCLVNAGLPPRTLYVFEEDLESFFIRTISNEEG</sequence>
<gene>
    <name evidence="1" type="ORF">LZ11_00374</name>
</gene>
<dbReference type="EMBL" id="VNHO01000003">
    <property type="protein sequence ID" value="TYP58528.1"/>
    <property type="molecule type" value="Genomic_DNA"/>
</dbReference>
<organism evidence="1 2">
    <name type="scientific">Thermosediminibacter litoriperuensis</name>
    <dbReference type="NCBI Taxonomy" id="291989"/>
    <lineage>
        <taxon>Bacteria</taxon>
        <taxon>Bacillati</taxon>
        <taxon>Bacillota</taxon>
        <taxon>Clostridia</taxon>
        <taxon>Thermosediminibacterales</taxon>
        <taxon>Thermosediminibacteraceae</taxon>
        <taxon>Thermosediminibacter</taxon>
    </lineage>
</organism>
<accession>A0A5S5AXD8</accession>
<evidence type="ECO:0000313" key="1">
    <source>
        <dbReference type="EMBL" id="TYP58528.1"/>
    </source>
</evidence>
<keyword evidence="1" id="KW-0067">ATP-binding</keyword>
<name>A0A5S5AXD8_9FIRM</name>
<reference evidence="1 2" key="1">
    <citation type="submission" date="2019-07" db="EMBL/GenBank/DDBJ databases">
        <title>Genomic Encyclopedia of Type Strains, Phase I: the one thousand microbial genomes (KMG-I) project.</title>
        <authorList>
            <person name="Kyrpides N."/>
        </authorList>
    </citation>
    <scope>NUCLEOTIDE SEQUENCE [LARGE SCALE GENOMIC DNA]</scope>
    <source>
        <strain evidence="1 2">DSM 16647</strain>
    </source>
</reference>
<keyword evidence="1" id="KW-0547">Nucleotide-binding</keyword>
<proteinExistence type="predicted"/>
<keyword evidence="2" id="KW-1185">Reference proteome</keyword>
<dbReference type="Proteomes" id="UP000322294">
    <property type="component" value="Unassembled WGS sequence"/>
</dbReference>
<protein>
    <submittedName>
        <fullName evidence="1">ABC-2 type transport system ATP-binding protein</fullName>
    </submittedName>
</protein>